<protein>
    <submittedName>
        <fullName evidence="3">WD40-repeat-containing domain protein</fullName>
    </submittedName>
</protein>
<evidence type="ECO:0000259" key="2">
    <source>
        <dbReference type="Pfam" id="PF10313"/>
    </source>
</evidence>
<sequence>MPHPVTEEKPTCTDEVTDFIHQQPRKHSQVYPTIEHWQLRDLVLCPDTRGELYLGHRNSVLKYNTSTKKIQNVIQGLTFNPASINIGRGYLAAGGQRGELVVQNLTTHQNRQISTGTKINNALHISHHAGEDRILVCNNDSTIKALSLPSLQEAGSLSLPVAVNHCSVSPDGRMLVTVGDSNMVYLYDIRASHYSRVATMKGSEDAGFSTAWNAQSQQFAVASQDGIVNVWDVRSTSKLAVLGSSQYGQRNPGACRNVKFSSALGTDLLVFSEHLNNVTLVDARHYNDRQTIHAIPPGQNGHIGGTCFSPCGTRLYIGTEKAILEYGVDVLARRRQSFGALL</sequence>
<dbReference type="InterPro" id="IPR019417">
    <property type="entry name" value="DUF2415"/>
</dbReference>
<dbReference type="Pfam" id="PF00400">
    <property type="entry name" value="WD40"/>
    <property type="match status" value="2"/>
</dbReference>
<proteinExistence type="predicted"/>
<dbReference type="Proteomes" id="UP000267251">
    <property type="component" value="Unassembled WGS sequence"/>
</dbReference>
<dbReference type="PANTHER" id="PTHR43991:SF9">
    <property type="entry name" value="DUF2415 DOMAIN-CONTAINING PROTEIN"/>
    <property type="match status" value="1"/>
</dbReference>
<reference evidence="4" key="1">
    <citation type="journal article" date="2018" name="Nat. Microbiol.">
        <title>Leveraging single-cell genomics to expand the fungal tree of life.</title>
        <authorList>
            <person name="Ahrendt S.R."/>
            <person name="Quandt C.A."/>
            <person name="Ciobanu D."/>
            <person name="Clum A."/>
            <person name="Salamov A."/>
            <person name="Andreopoulos B."/>
            <person name="Cheng J.F."/>
            <person name="Woyke T."/>
            <person name="Pelin A."/>
            <person name="Henrissat B."/>
            <person name="Reynolds N.K."/>
            <person name="Benny G.L."/>
            <person name="Smith M.E."/>
            <person name="James T.Y."/>
            <person name="Grigoriev I.V."/>
        </authorList>
    </citation>
    <scope>NUCLEOTIDE SEQUENCE [LARGE SCALE GENOMIC DNA]</scope>
</reference>
<evidence type="ECO:0000256" key="1">
    <source>
        <dbReference type="PROSITE-ProRule" id="PRU00221"/>
    </source>
</evidence>
<dbReference type="InterPro" id="IPR015943">
    <property type="entry name" value="WD40/YVTN_repeat-like_dom_sf"/>
</dbReference>
<dbReference type="InterPro" id="IPR036322">
    <property type="entry name" value="WD40_repeat_dom_sf"/>
</dbReference>
<accession>A0A4P9Y0S8</accession>
<dbReference type="SUPFAM" id="SSF50978">
    <property type="entry name" value="WD40 repeat-like"/>
    <property type="match status" value="1"/>
</dbReference>
<dbReference type="InterPro" id="IPR001680">
    <property type="entry name" value="WD40_rpt"/>
</dbReference>
<dbReference type="AlphaFoldDB" id="A0A4P9Y0S8"/>
<dbReference type="Pfam" id="PF10313">
    <property type="entry name" value="DUF2415"/>
    <property type="match status" value="1"/>
</dbReference>
<name>A0A4P9Y0S8_9FUNG</name>
<dbReference type="SMART" id="SM00320">
    <property type="entry name" value="WD40"/>
    <property type="match status" value="2"/>
</dbReference>
<evidence type="ECO:0000313" key="3">
    <source>
        <dbReference type="EMBL" id="RKP12406.1"/>
    </source>
</evidence>
<dbReference type="PANTHER" id="PTHR43991">
    <property type="entry name" value="WD REPEAT PROTEIN (AFU_ORTHOLOGUE AFUA_8G05640)-RELATED"/>
    <property type="match status" value="1"/>
</dbReference>
<dbReference type="OrthoDB" id="64353at2759"/>
<evidence type="ECO:0000313" key="4">
    <source>
        <dbReference type="Proteomes" id="UP000267251"/>
    </source>
</evidence>
<organism evidence="3 4">
    <name type="scientific">Piptocephalis cylindrospora</name>
    <dbReference type="NCBI Taxonomy" id="1907219"/>
    <lineage>
        <taxon>Eukaryota</taxon>
        <taxon>Fungi</taxon>
        <taxon>Fungi incertae sedis</taxon>
        <taxon>Zoopagomycota</taxon>
        <taxon>Zoopagomycotina</taxon>
        <taxon>Zoopagomycetes</taxon>
        <taxon>Zoopagales</taxon>
        <taxon>Piptocephalidaceae</taxon>
        <taxon>Piptocephalis</taxon>
    </lineage>
</organism>
<dbReference type="PROSITE" id="PS50082">
    <property type="entry name" value="WD_REPEATS_2"/>
    <property type="match status" value="1"/>
</dbReference>
<dbReference type="EMBL" id="KZ988343">
    <property type="protein sequence ID" value="RKP12406.1"/>
    <property type="molecule type" value="Genomic_DNA"/>
</dbReference>
<gene>
    <name evidence="3" type="ORF">BJ684DRAFT_23052</name>
</gene>
<keyword evidence="1" id="KW-0853">WD repeat</keyword>
<keyword evidence="4" id="KW-1185">Reference proteome</keyword>
<feature type="domain" description="DUF2415" evidence="2">
    <location>
        <begin position="253"/>
        <end position="293"/>
    </location>
</feature>
<dbReference type="Gene3D" id="2.130.10.10">
    <property type="entry name" value="YVTN repeat-like/Quinoprotein amine dehydrogenase"/>
    <property type="match status" value="1"/>
</dbReference>
<feature type="repeat" description="WD" evidence="1">
    <location>
        <begin position="200"/>
        <end position="241"/>
    </location>
</feature>